<dbReference type="GO" id="GO:0016192">
    <property type="term" value="P:vesicle-mediated transport"/>
    <property type="evidence" value="ECO:0007669"/>
    <property type="project" value="UniProtKB-KW"/>
</dbReference>
<evidence type="ECO:0000256" key="3">
    <source>
        <dbReference type="ARBA" id="ARBA00022448"/>
    </source>
</evidence>
<evidence type="ECO:0000256" key="1">
    <source>
        <dbReference type="ARBA" id="ARBA00004170"/>
    </source>
</evidence>
<keyword evidence="6" id="KW-0472">Membrane</keyword>
<accession>A0A391NIE7</accession>
<comment type="subcellular location">
    <subcellularLocation>
        <location evidence="1">Membrane</location>
        <topology evidence="1">Peripheral membrane protein</topology>
    </subcellularLocation>
</comment>
<dbReference type="Pfam" id="PF14938">
    <property type="entry name" value="SNAP"/>
    <property type="match status" value="1"/>
</dbReference>
<keyword evidence="3" id="KW-0813">Transport</keyword>
<sequence length="276" mass="30764">MDLPDELMEKGRKHMRKGIFKRPDYSSAGRCFKNAVKGYKRDRQWTLAADATELLAEARDLEGQPLAAGLALREGGEFLLNVKEVLRAATLLQQAQPFLIESGKLVEAAECGEKAALCLLEINTPEAIAEAYELFATSLSTLIDEGRLHSAVQPYLRYVEALVDRQKWGQCLLVLTDLRDLFQRIEQPHNVNKATFASIIVCLAQNDIVGADEAFLRFSDYRRAEVGAAETLINHYRSRDVEGYKASLTSSALFGQWNCIATLARNLSPDAEDDLL</sequence>
<evidence type="ECO:0000256" key="7">
    <source>
        <dbReference type="ARBA" id="ARBA00040047"/>
    </source>
</evidence>
<evidence type="ECO:0000313" key="9">
    <source>
        <dbReference type="EMBL" id="GCA62061.1"/>
    </source>
</evidence>
<dbReference type="InterPro" id="IPR011990">
    <property type="entry name" value="TPR-like_helical_dom_sf"/>
</dbReference>
<organism evidence="9 10">
    <name type="scientific">Kipferlia bialata</name>
    <dbReference type="NCBI Taxonomy" id="797122"/>
    <lineage>
        <taxon>Eukaryota</taxon>
        <taxon>Metamonada</taxon>
        <taxon>Carpediemonas-like organisms</taxon>
        <taxon>Kipferlia</taxon>
    </lineage>
</organism>
<dbReference type="Proteomes" id="UP000265618">
    <property type="component" value="Unassembled WGS sequence"/>
</dbReference>
<protein>
    <recommendedName>
        <fullName evidence="7">Gamma-soluble NSF attachment protein</fullName>
    </recommendedName>
    <alternativeName>
        <fullName evidence="8">N-ethylmaleimide-sensitive factor attachment protein gamma</fullName>
    </alternativeName>
</protein>
<dbReference type="GO" id="GO:0005774">
    <property type="term" value="C:vacuolar membrane"/>
    <property type="evidence" value="ECO:0007669"/>
    <property type="project" value="TreeGrafter"/>
</dbReference>
<comment type="caution">
    <text evidence="9">The sequence shown here is derived from an EMBL/GenBank/DDBJ whole genome shotgun (WGS) entry which is preliminary data.</text>
</comment>
<dbReference type="GO" id="GO:0006886">
    <property type="term" value="P:intracellular protein transport"/>
    <property type="evidence" value="ECO:0007669"/>
    <property type="project" value="InterPro"/>
</dbReference>
<dbReference type="InterPro" id="IPR000744">
    <property type="entry name" value="NSF_attach"/>
</dbReference>
<keyword evidence="4" id="KW-0931">ER-Golgi transport</keyword>
<dbReference type="EMBL" id="BDIP01000117">
    <property type="protein sequence ID" value="GCA62061.1"/>
    <property type="molecule type" value="Genomic_DNA"/>
</dbReference>
<evidence type="ECO:0000256" key="8">
    <source>
        <dbReference type="ARBA" id="ARBA00042485"/>
    </source>
</evidence>
<name>A0A391NIE7_9EUKA</name>
<evidence type="ECO:0000256" key="6">
    <source>
        <dbReference type="ARBA" id="ARBA00023136"/>
    </source>
</evidence>
<dbReference type="GO" id="GO:0019905">
    <property type="term" value="F:syntaxin binding"/>
    <property type="evidence" value="ECO:0007669"/>
    <property type="project" value="TreeGrafter"/>
</dbReference>
<gene>
    <name evidence="9" type="ORF">KIPB_000929</name>
</gene>
<comment type="similarity">
    <text evidence="2">Belongs to the SNAP family.</text>
</comment>
<dbReference type="GO" id="GO:0031201">
    <property type="term" value="C:SNARE complex"/>
    <property type="evidence" value="ECO:0007669"/>
    <property type="project" value="TreeGrafter"/>
</dbReference>
<dbReference type="PANTHER" id="PTHR13768:SF2">
    <property type="entry name" value="GAMMA-SOLUBLE NSF ATTACHMENT PROTEIN"/>
    <property type="match status" value="1"/>
</dbReference>
<keyword evidence="10" id="KW-1185">Reference proteome</keyword>
<keyword evidence="5" id="KW-0653">Protein transport</keyword>
<dbReference type="GO" id="GO:0005483">
    <property type="term" value="F:soluble NSF attachment protein activity"/>
    <property type="evidence" value="ECO:0007669"/>
    <property type="project" value="TreeGrafter"/>
</dbReference>
<evidence type="ECO:0000313" key="10">
    <source>
        <dbReference type="Proteomes" id="UP000265618"/>
    </source>
</evidence>
<dbReference type="SUPFAM" id="SSF48452">
    <property type="entry name" value="TPR-like"/>
    <property type="match status" value="1"/>
</dbReference>
<evidence type="ECO:0000256" key="2">
    <source>
        <dbReference type="ARBA" id="ARBA00010050"/>
    </source>
</evidence>
<dbReference type="AlphaFoldDB" id="A0A391NIE7"/>
<dbReference type="OrthoDB" id="330458at2759"/>
<evidence type="ECO:0000256" key="5">
    <source>
        <dbReference type="ARBA" id="ARBA00022927"/>
    </source>
</evidence>
<reference evidence="9 10" key="1">
    <citation type="journal article" date="2018" name="PLoS ONE">
        <title>The draft genome of Kipferlia bialata reveals reductive genome evolution in fornicate parasites.</title>
        <authorList>
            <person name="Tanifuji G."/>
            <person name="Takabayashi S."/>
            <person name="Kume K."/>
            <person name="Takagi M."/>
            <person name="Nakayama T."/>
            <person name="Kamikawa R."/>
            <person name="Inagaki Y."/>
            <person name="Hashimoto T."/>
        </authorList>
    </citation>
    <scope>NUCLEOTIDE SEQUENCE [LARGE SCALE GENOMIC DNA]</scope>
    <source>
        <strain evidence="9">NY0173</strain>
    </source>
</reference>
<dbReference type="PANTHER" id="PTHR13768">
    <property type="entry name" value="SOLUBLE NSF ATTACHMENT PROTEIN SNAP"/>
    <property type="match status" value="1"/>
</dbReference>
<dbReference type="Gene3D" id="1.25.40.10">
    <property type="entry name" value="Tetratricopeptide repeat domain"/>
    <property type="match status" value="1"/>
</dbReference>
<evidence type="ECO:0000256" key="4">
    <source>
        <dbReference type="ARBA" id="ARBA00022892"/>
    </source>
</evidence>
<proteinExistence type="inferred from homology"/>